<comment type="caution">
    <text evidence="2">The sequence shown here is derived from an EMBL/GenBank/DDBJ whole genome shotgun (WGS) entry which is preliminary data.</text>
</comment>
<evidence type="ECO:0000313" key="3">
    <source>
        <dbReference type="Proteomes" id="UP000682733"/>
    </source>
</evidence>
<evidence type="ECO:0000313" key="1">
    <source>
        <dbReference type="EMBL" id="CAF1611096.1"/>
    </source>
</evidence>
<dbReference type="Proteomes" id="UP000677228">
    <property type="component" value="Unassembled WGS sequence"/>
</dbReference>
<sequence>MVLQTLQIEVKAGQYLALGFDYGSPYSVERNEYS</sequence>
<proteinExistence type="predicted"/>
<gene>
    <name evidence="1" type="ORF">OVA965_LOCUS42652</name>
    <name evidence="2" type="ORF">TMI583_LOCUS44629</name>
</gene>
<reference evidence="2" key="1">
    <citation type="submission" date="2021-02" db="EMBL/GenBank/DDBJ databases">
        <authorList>
            <person name="Nowell W R."/>
        </authorList>
    </citation>
    <scope>NUCLEOTIDE SEQUENCE</scope>
</reference>
<dbReference type="Proteomes" id="UP000682733">
    <property type="component" value="Unassembled WGS sequence"/>
</dbReference>
<feature type="non-terminal residue" evidence="2">
    <location>
        <position position="34"/>
    </location>
</feature>
<dbReference type="EMBL" id="CAJOBA010077438">
    <property type="protein sequence ID" value="CAF4424744.1"/>
    <property type="molecule type" value="Genomic_DNA"/>
</dbReference>
<name>A0A8S2W5C1_9BILA</name>
<dbReference type="AlphaFoldDB" id="A0A8S2W5C1"/>
<accession>A0A8S2W5C1</accession>
<dbReference type="EMBL" id="CAJNOK010053159">
    <property type="protein sequence ID" value="CAF1611096.1"/>
    <property type="molecule type" value="Genomic_DNA"/>
</dbReference>
<organism evidence="2 3">
    <name type="scientific">Didymodactylos carnosus</name>
    <dbReference type="NCBI Taxonomy" id="1234261"/>
    <lineage>
        <taxon>Eukaryota</taxon>
        <taxon>Metazoa</taxon>
        <taxon>Spiralia</taxon>
        <taxon>Gnathifera</taxon>
        <taxon>Rotifera</taxon>
        <taxon>Eurotatoria</taxon>
        <taxon>Bdelloidea</taxon>
        <taxon>Philodinida</taxon>
        <taxon>Philodinidae</taxon>
        <taxon>Didymodactylos</taxon>
    </lineage>
</organism>
<protein>
    <submittedName>
        <fullName evidence="2">Uncharacterized protein</fullName>
    </submittedName>
</protein>
<evidence type="ECO:0000313" key="2">
    <source>
        <dbReference type="EMBL" id="CAF4424744.1"/>
    </source>
</evidence>